<evidence type="ECO:0000313" key="1">
    <source>
        <dbReference type="EMBL" id="OAA70572.1"/>
    </source>
</evidence>
<comment type="caution">
    <text evidence="1">The sequence shown here is derived from an EMBL/GenBank/DDBJ whole genome shotgun (WGS) entry which is preliminary data.</text>
</comment>
<dbReference type="AlphaFoldDB" id="A0A162JL49"/>
<dbReference type="EMBL" id="AZHB01000004">
    <property type="protein sequence ID" value="OAA70572.1"/>
    <property type="molecule type" value="Genomic_DNA"/>
</dbReference>
<sequence length="100" mass="11342">MANSLPFCTNSPAKQRVDASMRVFQLRHCVVMTVAVFIRPNSPLQRGRTVHEMLPTGGPDPLRHVSRLVGRDAVEVETARALLFRFFRSSQHSDDARHFI</sequence>
<protein>
    <submittedName>
        <fullName evidence="1">Uncharacterized protein</fullName>
    </submittedName>
</protein>
<dbReference type="RefSeq" id="XP_018706859.1">
    <property type="nucleotide sequence ID" value="XM_018846152.1"/>
</dbReference>
<gene>
    <name evidence="1" type="ORF">ISF_02546</name>
</gene>
<keyword evidence="2" id="KW-1185">Reference proteome</keyword>
<accession>A0A162JL49</accession>
<proteinExistence type="predicted"/>
<dbReference type="GeneID" id="30018838"/>
<dbReference type="Proteomes" id="UP000076744">
    <property type="component" value="Unassembled WGS sequence"/>
</dbReference>
<name>A0A162JL49_CORFA</name>
<organism evidence="1 2">
    <name type="scientific">Cordyceps fumosorosea (strain ARSEF 2679)</name>
    <name type="common">Isaria fumosorosea</name>
    <dbReference type="NCBI Taxonomy" id="1081104"/>
    <lineage>
        <taxon>Eukaryota</taxon>
        <taxon>Fungi</taxon>
        <taxon>Dikarya</taxon>
        <taxon>Ascomycota</taxon>
        <taxon>Pezizomycotina</taxon>
        <taxon>Sordariomycetes</taxon>
        <taxon>Hypocreomycetidae</taxon>
        <taxon>Hypocreales</taxon>
        <taxon>Cordycipitaceae</taxon>
        <taxon>Cordyceps</taxon>
    </lineage>
</organism>
<reference evidence="1 2" key="1">
    <citation type="journal article" date="2016" name="Genome Biol. Evol.">
        <title>Divergent and convergent evolution of fungal pathogenicity.</title>
        <authorList>
            <person name="Shang Y."/>
            <person name="Xiao G."/>
            <person name="Zheng P."/>
            <person name="Cen K."/>
            <person name="Zhan S."/>
            <person name="Wang C."/>
        </authorList>
    </citation>
    <scope>NUCLEOTIDE SEQUENCE [LARGE SCALE GENOMIC DNA]</scope>
    <source>
        <strain evidence="1 2">ARSEF 2679</strain>
    </source>
</reference>
<evidence type="ECO:0000313" key="2">
    <source>
        <dbReference type="Proteomes" id="UP000076744"/>
    </source>
</evidence>